<feature type="transmembrane region" description="Helical" evidence="1">
    <location>
        <begin position="121"/>
        <end position="143"/>
    </location>
</feature>
<accession>U2DU69</accession>
<evidence type="ECO:0000313" key="3">
    <source>
        <dbReference type="Proteomes" id="UP000005707"/>
    </source>
</evidence>
<dbReference type="Proteomes" id="UP000005707">
    <property type="component" value="Unassembled WGS sequence"/>
</dbReference>
<dbReference type="AlphaFoldDB" id="U2DU69"/>
<proteinExistence type="predicted"/>
<reference evidence="2 3" key="1">
    <citation type="journal article" date="2011" name="J. Bacteriol.">
        <title>Genome sequence of Haloplasma contractile, an unusual contractile bacterium from a deep-sea anoxic brine lake.</title>
        <authorList>
            <person name="Antunes A."/>
            <person name="Alam I."/>
            <person name="El Dorry H."/>
            <person name="Siam R."/>
            <person name="Robertson A."/>
            <person name="Bajic V.B."/>
            <person name="Stingl U."/>
        </authorList>
    </citation>
    <scope>NUCLEOTIDE SEQUENCE [LARGE SCALE GENOMIC DNA]</scope>
    <source>
        <strain evidence="2 3">SSD-17B</strain>
    </source>
</reference>
<dbReference type="InParanoid" id="U2DU69"/>
<keyword evidence="1" id="KW-1133">Transmembrane helix</keyword>
<protein>
    <submittedName>
        <fullName evidence="2">Uncharacterized protein</fullName>
    </submittedName>
</protein>
<comment type="caution">
    <text evidence="2">The sequence shown here is derived from an EMBL/GenBank/DDBJ whole genome shotgun (WGS) entry which is preliminary data.</text>
</comment>
<organism evidence="2 3">
    <name type="scientific">Haloplasma contractile SSD-17B</name>
    <dbReference type="NCBI Taxonomy" id="1033810"/>
    <lineage>
        <taxon>Bacteria</taxon>
        <taxon>Bacillati</taxon>
        <taxon>Mycoplasmatota</taxon>
        <taxon>Mollicutes</taxon>
        <taxon>Haloplasmatales</taxon>
        <taxon>Haloplasmataceae</taxon>
        <taxon>Haloplasma</taxon>
    </lineage>
</organism>
<keyword evidence="1" id="KW-0812">Transmembrane</keyword>
<dbReference type="RefSeq" id="WP_008827416.1">
    <property type="nucleotide sequence ID" value="NZ_AFNU02000006.1"/>
</dbReference>
<reference evidence="2 3" key="2">
    <citation type="journal article" date="2013" name="PLoS ONE">
        <title>INDIGO - INtegrated Data Warehouse of MIcrobial GenOmes with Examples from the Red Sea Extremophiles.</title>
        <authorList>
            <person name="Alam I."/>
            <person name="Antunes A."/>
            <person name="Kamau A.A."/>
            <person name="Ba Alawi W."/>
            <person name="Kalkatawi M."/>
            <person name="Stingl U."/>
            <person name="Bajic V.B."/>
        </authorList>
    </citation>
    <scope>NUCLEOTIDE SEQUENCE [LARGE SCALE GENOMIC DNA]</scope>
    <source>
        <strain evidence="2 3">SSD-17B</strain>
    </source>
</reference>
<keyword evidence="1" id="KW-0472">Membrane</keyword>
<gene>
    <name evidence="2" type="ORF">HLPCO_001891</name>
</gene>
<dbReference type="EMBL" id="AFNU02000006">
    <property type="protein sequence ID" value="ERJ11977.1"/>
    <property type="molecule type" value="Genomic_DNA"/>
</dbReference>
<feature type="transmembrane region" description="Helical" evidence="1">
    <location>
        <begin position="36"/>
        <end position="53"/>
    </location>
</feature>
<feature type="transmembrane region" description="Helical" evidence="1">
    <location>
        <begin position="73"/>
        <end position="100"/>
    </location>
</feature>
<name>U2DU69_9MOLU</name>
<evidence type="ECO:0000313" key="2">
    <source>
        <dbReference type="EMBL" id="ERJ11977.1"/>
    </source>
</evidence>
<feature type="transmembrane region" description="Helical" evidence="1">
    <location>
        <begin position="6"/>
        <end position="24"/>
    </location>
</feature>
<dbReference type="STRING" id="1033810.HLPCO_001891"/>
<keyword evidence="3" id="KW-1185">Reference proteome</keyword>
<sequence>MGLFDGIINFSLFFIILLVGYNLIRTYRKSQKALLFRTLVSLASLIVCTYLIFDVEQVFRLHDVLTLYNLPMPILIIIVAFIFCYLSGYLLIGRLLKFILKLMNGLKYFRKHSPFHQKLNFFLIFIRKLIFISFIITIASVIYNPLYTSGITKPIVDLPIVTGTQTELIHDLDYINNKNKEIDTFLSLFSSDDLKESIRKTADISREIKAYEDLFMNNVFPNLTKEQKSEIDQAFYKTYERDRVDDYSGILTVISNEKIFSAIFENNEIEPKGFKQYVKFLSTVMFINDLLFEEKEIAYLECKNYVKDNKELIRFINNEQYLIEELDAVKDSNQEDEVVEALVKHFSEHQTKLQTTTYKKNRQYIDDIANEINHYYFMTDWATKQISEISGTMNTGAEYSLIDVDVYEAMRDAKTLDYLIENYNKDYQENHFKKLSNRRELKTSYQYTNDYLDQYRIYSKSLNVEIDPDTRLKAAIIHEDINIENYLYNQVGLELLLNEINANEGCKSVTINYQTDSATICRNEKVYDTMDAFLWGYLITYDDVNEQYRVSNEKVSMLFRNIEKMSPDKQSMIESELKELNNQLLFSNSADSSDSYIEMYYEQSIIGYDVMKLLYKNETYTSGMFNEKIEDIIK</sequence>
<dbReference type="OrthoDB" id="9840791at2"/>
<evidence type="ECO:0000256" key="1">
    <source>
        <dbReference type="SAM" id="Phobius"/>
    </source>
</evidence>